<accession>A0A1G9A421</accession>
<dbReference type="GO" id="GO:0005829">
    <property type="term" value="C:cytosol"/>
    <property type="evidence" value="ECO:0007669"/>
    <property type="project" value="TreeGrafter"/>
</dbReference>
<dbReference type="InterPro" id="IPR019949">
    <property type="entry name" value="CmoO-like"/>
</dbReference>
<dbReference type="NCBIfam" id="TIGR03558">
    <property type="entry name" value="oxido_grp_1"/>
    <property type="match status" value="1"/>
</dbReference>
<feature type="domain" description="Luciferase-like" evidence="3">
    <location>
        <begin position="12"/>
        <end position="304"/>
    </location>
</feature>
<dbReference type="SUPFAM" id="SSF51679">
    <property type="entry name" value="Bacterial luciferase-like"/>
    <property type="match status" value="1"/>
</dbReference>
<sequence>MPQLADTPLSVLDLAPIRQGGTAADSFRESANLARLTERLGFTRYWLAEHHGIDGIASAATAVLIGHIAGATSHIRVGSGGIMLPNHPPLIVAEQFGTLETLYPGRIDLGLGRAPGSDAATMAALRRDPHAGVDDFPERLAELQRFLGEPRPGQRVRAIPGQGTRVPLWLLGSSGYSAQLAAREGLPFAFAAQFAPGYLHEALRLYRDNFRPSAVLERPHAMVGLPVIAAESDARAEFLASTARQKFLNLIRGASTRSLPPVETLDWTPTERAQVEQFLGAAVIGGRETVRHALETFLERTGADELMLATDVFAEADRLASYEIVAEACRS</sequence>
<dbReference type="Gene3D" id="3.20.20.30">
    <property type="entry name" value="Luciferase-like domain"/>
    <property type="match status" value="1"/>
</dbReference>
<dbReference type="CDD" id="cd00347">
    <property type="entry name" value="Flavin_utilizing_monoxygenases"/>
    <property type="match status" value="1"/>
</dbReference>
<keyword evidence="5" id="KW-1185">Reference proteome</keyword>
<dbReference type="InterPro" id="IPR050766">
    <property type="entry name" value="Bact_Lucif_Oxidored"/>
</dbReference>
<dbReference type="Proteomes" id="UP000198525">
    <property type="component" value="Unassembled WGS sequence"/>
</dbReference>
<dbReference type="Pfam" id="PF00296">
    <property type="entry name" value="Bac_luciferase"/>
    <property type="match status" value="1"/>
</dbReference>
<evidence type="ECO:0000313" key="5">
    <source>
        <dbReference type="Proteomes" id="UP000198525"/>
    </source>
</evidence>
<dbReference type="FunFam" id="3.20.20.30:FF:000002">
    <property type="entry name" value="LLM class flavin-dependent oxidoreductase"/>
    <property type="match status" value="1"/>
</dbReference>
<reference evidence="4 5" key="1">
    <citation type="submission" date="2016-10" db="EMBL/GenBank/DDBJ databases">
        <authorList>
            <person name="de Groot N.N."/>
        </authorList>
    </citation>
    <scope>NUCLEOTIDE SEQUENCE [LARGE SCALE GENOMIC DNA]</scope>
    <source>
        <strain evidence="4 5">CGMCC 1.6133</strain>
    </source>
</reference>
<evidence type="ECO:0000259" key="3">
    <source>
        <dbReference type="Pfam" id="PF00296"/>
    </source>
</evidence>
<gene>
    <name evidence="4" type="ORF">SAMN04487954_11324</name>
</gene>
<name>A0A1G9A421_9GAMM</name>
<dbReference type="EMBL" id="FNES01000013">
    <property type="protein sequence ID" value="SDK21325.1"/>
    <property type="molecule type" value="Genomic_DNA"/>
</dbReference>
<proteinExistence type="predicted"/>
<dbReference type="InterPro" id="IPR011251">
    <property type="entry name" value="Luciferase-like_dom"/>
</dbReference>
<dbReference type="RefSeq" id="WP_089687376.1">
    <property type="nucleotide sequence ID" value="NZ_FNES01000013.1"/>
</dbReference>
<evidence type="ECO:0000256" key="2">
    <source>
        <dbReference type="ARBA" id="ARBA00074555"/>
    </source>
</evidence>
<dbReference type="AlphaFoldDB" id="A0A1G9A421"/>
<comment type="similarity">
    <text evidence="1">To bacterial alkanal monooxygenase alpha and beta chains.</text>
</comment>
<dbReference type="PANTHER" id="PTHR30137:SF6">
    <property type="entry name" value="LUCIFERASE-LIKE MONOOXYGENASE"/>
    <property type="match status" value="1"/>
</dbReference>
<evidence type="ECO:0000256" key="1">
    <source>
        <dbReference type="ARBA" id="ARBA00007789"/>
    </source>
</evidence>
<dbReference type="PANTHER" id="PTHR30137">
    <property type="entry name" value="LUCIFERASE-LIKE MONOOXYGENASE"/>
    <property type="match status" value="1"/>
</dbReference>
<dbReference type="OrthoDB" id="9780518at2"/>
<organism evidence="4 5">
    <name type="scientific">Billgrantia gudaonensis</name>
    <dbReference type="NCBI Taxonomy" id="376427"/>
    <lineage>
        <taxon>Bacteria</taxon>
        <taxon>Pseudomonadati</taxon>
        <taxon>Pseudomonadota</taxon>
        <taxon>Gammaproteobacteria</taxon>
        <taxon>Oceanospirillales</taxon>
        <taxon>Halomonadaceae</taxon>
        <taxon>Billgrantia</taxon>
    </lineage>
</organism>
<evidence type="ECO:0000313" key="4">
    <source>
        <dbReference type="EMBL" id="SDK21325.1"/>
    </source>
</evidence>
<dbReference type="STRING" id="376427.SAMN04487954_11324"/>
<dbReference type="InterPro" id="IPR036661">
    <property type="entry name" value="Luciferase-like_sf"/>
</dbReference>
<dbReference type="GO" id="GO:0016705">
    <property type="term" value="F:oxidoreductase activity, acting on paired donors, with incorporation or reduction of molecular oxygen"/>
    <property type="evidence" value="ECO:0007669"/>
    <property type="project" value="InterPro"/>
</dbReference>
<protein>
    <recommendedName>
        <fullName evidence="2">Luciferase-like monooxygenase</fullName>
    </recommendedName>
</protein>